<dbReference type="Pfam" id="PF00271">
    <property type="entry name" value="Helicase_C"/>
    <property type="match status" value="1"/>
</dbReference>
<dbReference type="Pfam" id="PF00270">
    <property type="entry name" value="DEAD"/>
    <property type="match status" value="1"/>
</dbReference>
<evidence type="ECO:0000259" key="14">
    <source>
        <dbReference type="PROSITE" id="PS51192"/>
    </source>
</evidence>
<dbReference type="SMART" id="SM00487">
    <property type="entry name" value="DEXDc"/>
    <property type="match status" value="1"/>
</dbReference>
<proteinExistence type="inferred from homology"/>
<dbReference type="PROSITE" id="PS51192">
    <property type="entry name" value="HELICASE_ATP_BIND_1"/>
    <property type="match status" value="1"/>
</dbReference>
<dbReference type="CDD" id="cd18787">
    <property type="entry name" value="SF2_C_DEAD"/>
    <property type="match status" value="1"/>
</dbReference>
<evidence type="ECO:0000256" key="2">
    <source>
        <dbReference type="ARBA" id="ARBA00009334"/>
    </source>
</evidence>
<keyword evidence="7 12" id="KW-0378">Hydrolase</keyword>
<dbReference type="InterPro" id="IPR044742">
    <property type="entry name" value="DEAD/DEAH_RhlB"/>
</dbReference>
<dbReference type="InterPro" id="IPR027417">
    <property type="entry name" value="P-loop_NTPase"/>
</dbReference>
<keyword evidence="8 12" id="KW-0347">Helicase</keyword>
<comment type="subcellular location">
    <subcellularLocation>
        <location evidence="1">Nucleus</location>
        <location evidence="1">Nucleolus</location>
    </subcellularLocation>
</comment>
<dbReference type="InParanoid" id="A0A0B2UMJ9"/>
<dbReference type="SUPFAM" id="SSF52540">
    <property type="entry name" value="P-loop containing nucleoside triphosphate hydrolases"/>
    <property type="match status" value="1"/>
</dbReference>
<feature type="domain" description="Helicase ATP-binding" evidence="14">
    <location>
        <begin position="144"/>
        <end position="309"/>
    </location>
</feature>
<evidence type="ECO:0000256" key="6">
    <source>
        <dbReference type="ARBA" id="ARBA00022741"/>
    </source>
</evidence>
<evidence type="ECO:0000256" key="4">
    <source>
        <dbReference type="ARBA" id="ARBA00022517"/>
    </source>
</evidence>
<keyword evidence="6 12" id="KW-0547">Nucleotide-binding</keyword>
<dbReference type="Gene3D" id="3.40.50.300">
    <property type="entry name" value="P-loop containing nucleotide triphosphate hydrolases"/>
    <property type="match status" value="2"/>
</dbReference>
<comment type="function">
    <text evidence="11">ATP-dependent RNA helicase required for 60S ribosomal subunit synthesis. Involved in efficient pre-rRNA processing, predominantly at site A3, which is necessary for the normal formation of 25S and 5.8S rRNAs.</text>
</comment>
<evidence type="ECO:0000256" key="9">
    <source>
        <dbReference type="ARBA" id="ARBA00022840"/>
    </source>
</evidence>
<sequence>MDSESYREEDHTQSVSGVNKGKNLNDAGKRLLWASGISLDKPIRKEKEAGFKKKDTINTKDKIALSTQNMVKPINAPVSNKIASDVQKSVKMPGVIEIVDQANRVKMNEDVKILESFRDLSSKSLSKALEKDYAHPTIIQKYCIPSISEGRNLLCRAPTGMGKTMCFLIPIIERLERCNKPQACIISPTRELCEQIRVEASRLVENTNIRVVSIYGKKYDLPSYYGVDIVVATPGRLIDLLQRKKIDFSGIRTLVFDEADKLLDMGFEVSTREIHGYVPQGVQICLFSATYSAKLTRMINYFLPGDKVSIEMVSETLRNIKQEIVEVGNKDERLVKILSSSDINFEKTSWRTDARPDKVLVFVERKASCAELEKYLKRRGFECVSLHGDKEQVERNAALQGFRDGRYPILIATSIAARGIDVKDIKLVINYDIPKDIKEYIHRIGRTGREGKAGKSISFYDRSVSNEFRNALIEILKESGNEIPRFLEGASRSEDFDAMINRLKVSADKEVSEDETIGLWG</sequence>
<dbReference type="OrthoDB" id="196131at2759"/>
<evidence type="ECO:0000259" key="15">
    <source>
        <dbReference type="PROSITE" id="PS51194"/>
    </source>
</evidence>
<feature type="compositionally biased region" description="Basic and acidic residues" evidence="13">
    <location>
        <begin position="1"/>
        <end position="12"/>
    </location>
</feature>
<evidence type="ECO:0000313" key="16">
    <source>
        <dbReference type="EMBL" id="KHN70190.1"/>
    </source>
</evidence>
<gene>
    <name evidence="16" type="ORF">M896_020240</name>
</gene>
<dbReference type="HOGENOM" id="CLU_003041_1_5_1"/>
<dbReference type="PROSITE" id="PS00039">
    <property type="entry name" value="DEAD_ATP_HELICASE"/>
    <property type="match status" value="1"/>
</dbReference>
<dbReference type="PANTHER" id="PTHR47958">
    <property type="entry name" value="ATP-DEPENDENT RNA HELICASE DBP3"/>
    <property type="match status" value="1"/>
</dbReference>
<evidence type="ECO:0000256" key="5">
    <source>
        <dbReference type="ARBA" id="ARBA00022552"/>
    </source>
</evidence>
<keyword evidence="10" id="KW-0539">Nucleus</keyword>
<dbReference type="CDD" id="cd00268">
    <property type="entry name" value="DEADc"/>
    <property type="match status" value="1"/>
</dbReference>
<dbReference type="EMBL" id="JOKQ01000002">
    <property type="protein sequence ID" value="KHN70190.1"/>
    <property type="molecule type" value="Genomic_DNA"/>
</dbReference>
<dbReference type="GeneID" id="26261119"/>
<dbReference type="SMART" id="SM00490">
    <property type="entry name" value="HELICc"/>
    <property type="match status" value="1"/>
</dbReference>
<comment type="caution">
    <text evidence="16">The sequence shown here is derived from an EMBL/GenBank/DDBJ whole genome shotgun (WGS) entry which is preliminary data.</text>
</comment>
<dbReference type="GO" id="GO:0003724">
    <property type="term" value="F:RNA helicase activity"/>
    <property type="evidence" value="ECO:0007669"/>
    <property type="project" value="UniProtKB-EC"/>
</dbReference>
<dbReference type="GO" id="GO:0005524">
    <property type="term" value="F:ATP binding"/>
    <property type="evidence" value="ECO:0007669"/>
    <property type="project" value="UniProtKB-KW"/>
</dbReference>
<evidence type="ECO:0000256" key="1">
    <source>
        <dbReference type="ARBA" id="ARBA00004604"/>
    </source>
</evidence>
<evidence type="ECO:0000256" key="8">
    <source>
        <dbReference type="ARBA" id="ARBA00022806"/>
    </source>
</evidence>
<dbReference type="VEuPathDB" id="MicrosporidiaDB:M896_020240"/>
<dbReference type="Proteomes" id="UP000031056">
    <property type="component" value="Unassembled WGS sequence"/>
</dbReference>
<protein>
    <recommendedName>
        <fullName evidence="3">RNA helicase</fullName>
        <ecNumber evidence="3">3.6.4.13</ecNumber>
    </recommendedName>
</protein>
<dbReference type="AlphaFoldDB" id="A0A0B2UMJ9"/>
<dbReference type="EC" id="3.6.4.13" evidence="3"/>
<dbReference type="InterPro" id="IPR001650">
    <property type="entry name" value="Helicase_C-like"/>
</dbReference>
<keyword evidence="17" id="KW-1185">Reference proteome</keyword>
<dbReference type="InterPro" id="IPR000629">
    <property type="entry name" value="RNA-helicase_DEAD-box_CS"/>
</dbReference>
<evidence type="ECO:0000256" key="12">
    <source>
        <dbReference type="RuleBase" id="RU000492"/>
    </source>
</evidence>
<dbReference type="RefSeq" id="XP_014564232.1">
    <property type="nucleotide sequence ID" value="XM_014708746.1"/>
</dbReference>
<feature type="region of interest" description="Disordered" evidence="13">
    <location>
        <begin position="1"/>
        <end position="22"/>
    </location>
</feature>
<keyword evidence="5" id="KW-0698">rRNA processing</keyword>
<evidence type="ECO:0000313" key="17">
    <source>
        <dbReference type="Proteomes" id="UP000031056"/>
    </source>
</evidence>
<name>A0A0B2UMJ9_9MICR</name>
<dbReference type="GO" id="GO:0016787">
    <property type="term" value="F:hydrolase activity"/>
    <property type="evidence" value="ECO:0007669"/>
    <property type="project" value="UniProtKB-KW"/>
</dbReference>
<dbReference type="GO" id="GO:0003676">
    <property type="term" value="F:nucleic acid binding"/>
    <property type="evidence" value="ECO:0007669"/>
    <property type="project" value="InterPro"/>
</dbReference>
<evidence type="ECO:0000256" key="3">
    <source>
        <dbReference type="ARBA" id="ARBA00012552"/>
    </source>
</evidence>
<keyword evidence="9 12" id="KW-0067">ATP-binding</keyword>
<dbReference type="InterPro" id="IPR014001">
    <property type="entry name" value="Helicase_ATP-bd"/>
</dbReference>
<organism evidence="16 17">
    <name type="scientific">Ordospora colligata OC4</name>
    <dbReference type="NCBI Taxonomy" id="1354746"/>
    <lineage>
        <taxon>Eukaryota</taxon>
        <taxon>Fungi</taxon>
        <taxon>Fungi incertae sedis</taxon>
        <taxon>Microsporidia</taxon>
        <taxon>Ordosporidae</taxon>
        <taxon>Ordospora</taxon>
    </lineage>
</organism>
<dbReference type="PROSITE" id="PS51194">
    <property type="entry name" value="HELICASE_CTER"/>
    <property type="match status" value="1"/>
</dbReference>
<reference evidence="16 17" key="1">
    <citation type="journal article" date="2014" name="MBio">
        <title>The Ordospora colligata genome; evolution of extreme reduction in microsporidia and host-to-parasite horizontal gene transfer.</title>
        <authorList>
            <person name="Pombert J.-F."/>
            <person name="Haag K.L."/>
            <person name="Beidas S."/>
            <person name="Ebert D."/>
            <person name="Keeling P.J."/>
        </authorList>
    </citation>
    <scope>NUCLEOTIDE SEQUENCE [LARGE SCALE GENOMIC DNA]</scope>
    <source>
        <strain evidence="16 17">OC4</strain>
    </source>
</reference>
<evidence type="ECO:0000256" key="10">
    <source>
        <dbReference type="ARBA" id="ARBA00023242"/>
    </source>
</evidence>
<comment type="similarity">
    <text evidence="2">Belongs to the DEAD box helicase family. DDX5/DBP2 subfamily.</text>
</comment>
<evidence type="ECO:0000256" key="7">
    <source>
        <dbReference type="ARBA" id="ARBA00022801"/>
    </source>
</evidence>
<feature type="domain" description="Helicase C-terminal" evidence="15">
    <location>
        <begin position="319"/>
        <end position="491"/>
    </location>
</feature>
<dbReference type="STRING" id="1354746.A0A0B2UMJ9"/>
<evidence type="ECO:0000256" key="13">
    <source>
        <dbReference type="SAM" id="MobiDB-lite"/>
    </source>
</evidence>
<accession>A0A0B2UMJ9</accession>
<keyword evidence="4" id="KW-0690">Ribosome biogenesis</keyword>
<evidence type="ECO:0000256" key="11">
    <source>
        <dbReference type="ARBA" id="ARBA00037449"/>
    </source>
</evidence>
<dbReference type="InterPro" id="IPR011545">
    <property type="entry name" value="DEAD/DEAH_box_helicase_dom"/>
</dbReference>